<evidence type="ECO:0000313" key="1">
    <source>
        <dbReference type="EMBL" id="GIX92455.1"/>
    </source>
</evidence>
<reference evidence="1 2" key="1">
    <citation type="submission" date="2021-06" db="EMBL/GenBank/DDBJ databases">
        <title>Caerostris extrusa draft genome.</title>
        <authorList>
            <person name="Kono N."/>
            <person name="Arakawa K."/>
        </authorList>
    </citation>
    <scope>NUCLEOTIDE SEQUENCE [LARGE SCALE GENOMIC DNA]</scope>
</reference>
<name>A0AAV4P5H3_CAEEX</name>
<keyword evidence="2" id="KW-1185">Reference proteome</keyword>
<organism evidence="1 2">
    <name type="scientific">Caerostris extrusa</name>
    <name type="common">Bark spider</name>
    <name type="synonym">Caerostris bankana</name>
    <dbReference type="NCBI Taxonomy" id="172846"/>
    <lineage>
        <taxon>Eukaryota</taxon>
        <taxon>Metazoa</taxon>
        <taxon>Ecdysozoa</taxon>
        <taxon>Arthropoda</taxon>
        <taxon>Chelicerata</taxon>
        <taxon>Arachnida</taxon>
        <taxon>Araneae</taxon>
        <taxon>Araneomorphae</taxon>
        <taxon>Entelegynae</taxon>
        <taxon>Araneoidea</taxon>
        <taxon>Araneidae</taxon>
        <taxon>Caerostris</taxon>
    </lineage>
</organism>
<protein>
    <submittedName>
        <fullName evidence="1">Uncharacterized protein</fullName>
    </submittedName>
</protein>
<evidence type="ECO:0000313" key="2">
    <source>
        <dbReference type="Proteomes" id="UP001054945"/>
    </source>
</evidence>
<sequence length="67" mass="7356">MASQFIANPEKSQLTSSAMFYGSMYGSSAMFYGSKYGSMFYGSKYVHLDGCDQGRFLAYFLAIGGKC</sequence>
<gene>
    <name evidence="1" type="ORF">CEXT_570071</name>
</gene>
<dbReference type="Proteomes" id="UP001054945">
    <property type="component" value="Unassembled WGS sequence"/>
</dbReference>
<dbReference type="EMBL" id="BPLR01021694">
    <property type="protein sequence ID" value="GIX92455.1"/>
    <property type="molecule type" value="Genomic_DNA"/>
</dbReference>
<proteinExistence type="predicted"/>
<comment type="caution">
    <text evidence="1">The sequence shown here is derived from an EMBL/GenBank/DDBJ whole genome shotgun (WGS) entry which is preliminary data.</text>
</comment>
<accession>A0AAV4P5H3</accession>
<dbReference type="AlphaFoldDB" id="A0AAV4P5H3"/>